<dbReference type="AlphaFoldDB" id="A0A484HK80"/>
<gene>
    <name evidence="3" type="ORF">EPICR_140043</name>
</gene>
<dbReference type="Pfam" id="PF13635">
    <property type="entry name" value="DUF4143"/>
    <property type="match status" value="1"/>
</dbReference>
<dbReference type="SUPFAM" id="SSF52980">
    <property type="entry name" value="Restriction endonuclease-like"/>
    <property type="match status" value="1"/>
</dbReference>
<dbReference type="InterPro" id="IPR025420">
    <property type="entry name" value="DUF4143"/>
</dbReference>
<dbReference type="EMBL" id="CAACVI010000006">
    <property type="protein sequence ID" value="VEN73281.1"/>
    <property type="molecule type" value="Genomic_DNA"/>
</dbReference>
<evidence type="ECO:0000259" key="2">
    <source>
        <dbReference type="Pfam" id="PF13635"/>
    </source>
</evidence>
<protein>
    <recommendedName>
        <fullName evidence="4">AAA+ ATPase domain-containing protein</fullName>
    </recommendedName>
</protein>
<evidence type="ECO:0000259" key="1">
    <source>
        <dbReference type="Pfam" id="PF13173"/>
    </source>
</evidence>
<evidence type="ECO:0000313" key="3">
    <source>
        <dbReference type="EMBL" id="VEN73281.1"/>
    </source>
</evidence>
<dbReference type="SUPFAM" id="SSF52540">
    <property type="entry name" value="P-loop containing nucleoside triphosphate hydrolases"/>
    <property type="match status" value="1"/>
</dbReference>
<evidence type="ECO:0008006" key="4">
    <source>
        <dbReference type="Google" id="ProtNLM"/>
    </source>
</evidence>
<dbReference type="PANTHER" id="PTHR33295">
    <property type="entry name" value="ATPASE"/>
    <property type="match status" value="1"/>
</dbReference>
<reference evidence="3" key="1">
    <citation type="submission" date="2019-01" db="EMBL/GenBank/DDBJ databases">
        <authorList>
            <consortium name="Genoscope - CEA"/>
            <person name="William W."/>
        </authorList>
    </citation>
    <scope>NUCLEOTIDE SEQUENCE</scope>
    <source>
        <strain evidence="3">CR-1</strain>
    </source>
</reference>
<proteinExistence type="predicted"/>
<sequence>MLKRKSEGYLEAWIQKSRRKPLTLRGARQVGKSTLVRMFAQKNGLRLNEINLERHLYLDDIFKTLDTGNIIRELEGIVAADIRRPDSILFLDEIQATPHALQALRYFYEDTPEIPVIAAGSLLEFTLAHHVFPMPVGRVEYYHLGPMTFKEFLREIQPALLKYIEDFDFSDQIPETARKKLLEKQREYFFTGGMPEAVAVFKENRSFARVSEVHRSIVETYLDDFSKYAKPASLPLMQKVFRHIPLILGKKVKYSNIAREKKSRDVKNIIDLLVNARVCHKVCHSHSNGVPLRAEISEDVYKLIFMDIGIVNHICGNDWTEIKSFLGSQLTNEGGLAEQFIGQQLISLKNQIPLLCYWLREKKSANAEVDYVISVGNNIFPIEVKSGKSGKLKSLHQFVLKKKRKIAIRFDLNPPSVEDASCVAPTGTGDKYIKYKLISLPLYMAEEAPRLLRKRRF</sequence>
<organism evidence="3">
    <name type="scientific">uncultured Desulfobacteraceae bacterium</name>
    <dbReference type="NCBI Taxonomy" id="218296"/>
    <lineage>
        <taxon>Bacteria</taxon>
        <taxon>Pseudomonadati</taxon>
        <taxon>Thermodesulfobacteriota</taxon>
        <taxon>Desulfobacteria</taxon>
        <taxon>Desulfobacterales</taxon>
        <taxon>Desulfobacteraceae</taxon>
        <taxon>environmental samples</taxon>
    </lineage>
</organism>
<dbReference type="InterPro" id="IPR027417">
    <property type="entry name" value="P-loop_NTPase"/>
</dbReference>
<name>A0A484HK80_9BACT</name>
<dbReference type="Pfam" id="PF13173">
    <property type="entry name" value="AAA_14"/>
    <property type="match status" value="1"/>
</dbReference>
<feature type="domain" description="AAA" evidence="1">
    <location>
        <begin position="19"/>
        <end position="153"/>
    </location>
</feature>
<dbReference type="InterPro" id="IPR011335">
    <property type="entry name" value="Restrct_endonuc-II-like"/>
</dbReference>
<accession>A0A484HK80</accession>
<dbReference type="PANTHER" id="PTHR33295:SF7">
    <property type="entry name" value="ATPASE"/>
    <property type="match status" value="1"/>
</dbReference>
<dbReference type="Gene3D" id="3.40.50.300">
    <property type="entry name" value="P-loop containing nucleotide triphosphate hydrolases"/>
    <property type="match status" value="1"/>
</dbReference>
<feature type="domain" description="DUF4143" evidence="2">
    <location>
        <begin position="223"/>
        <end position="387"/>
    </location>
</feature>
<dbReference type="InterPro" id="IPR041682">
    <property type="entry name" value="AAA_14"/>
</dbReference>